<dbReference type="OrthoDB" id="193931at2759"/>
<protein>
    <recommendedName>
        <fullName evidence="3">Protein kinase domain-containing protein</fullName>
    </recommendedName>
</protein>
<dbReference type="GO" id="GO:0035556">
    <property type="term" value="P:intracellular signal transduction"/>
    <property type="evidence" value="ECO:0007669"/>
    <property type="project" value="TreeGrafter"/>
</dbReference>
<proteinExistence type="predicted"/>
<evidence type="ECO:0000259" key="3">
    <source>
        <dbReference type="PROSITE" id="PS50011"/>
    </source>
</evidence>
<evidence type="ECO:0000256" key="1">
    <source>
        <dbReference type="ARBA" id="ARBA00022741"/>
    </source>
</evidence>
<dbReference type="PROSITE" id="PS50011">
    <property type="entry name" value="PROTEIN_KINASE_DOM"/>
    <property type="match status" value="1"/>
</dbReference>
<evidence type="ECO:0000256" key="2">
    <source>
        <dbReference type="ARBA" id="ARBA00022840"/>
    </source>
</evidence>
<dbReference type="InterPro" id="IPR000719">
    <property type="entry name" value="Prot_kinase_dom"/>
</dbReference>
<accession>A0A8J2KDS7</accession>
<dbReference type="PANTHER" id="PTHR24346:SF38">
    <property type="entry name" value="NON-SPECIFIC SERINE_THREONINE PROTEIN KINASE"/>
    <property type="match status" value="1"/>
</dbReference>
<dbReference type="EMBL" id="CAJVCH010274676">
    <property type="protein sequence ID" value="CAG7734692.1"/>
    <property type="molecule type" value="Genomic_DNA"/>
</dbReference>
<organism evidence="4 5">
    <name type="scientific">Allacma fusca</name>
    <dbReference type="NCBI Taxonomy" id="39272"/>
    <lineage>
        <taxon>Eukaryota</taxon>
        <taxon>Metazoa</taxon>
        <taxon>Ecdysozoa</taxon>
        <taxon>Arthropoda</taxon>
        <taxon>Hexapoda</taxon>
        <taxon>Collembola</taxon>
        <taxon>Symphypleona</taxon>
        <taxon>Sminthuridae</taxon>
        <taxon>Allacma</taxon>
    </lineage>
</organism>
<keyword evidence="1" id="KW-0547">Nucleotide-binding</keyword>
<evidence type="ECO:0000313" key="4">
    <source>
        <dbReference type="EMBL" id="CAG7734692.1"/>
    </source>
</evidence>
<dbReference type="GO" id="GO:0000226">
    <property type="term" value="P:microtubule cytoskeleton organization"/>
    <property type="evidence" value="ECO:0007669"/>
    <property type="project" value="TreeGrafter"/>
</dbReference>
<sequence>METKNMLYLVTEYAPKGEIFEHIASHGRLPEPFARRIFWQVVSAVDYCHKRGVVHRDLK</sequence>
<keyword evidence="2" id="KW-0067">ATP-binding</keyword>
<reference evidence="4" key="1">
    <citation type="submission" date="2021-06" db="EMBL/GenBank/DDBJ databases">
        <authorList>
            <person name="Hodson N. C."/>
            <person name="Mongue J. A."/>
            <person name="Jaron S. K."/>
        </authorList>
    </citation>
    <scope>NUCLEOTIDE SEQUENCE</scope>
</reference>
<dbReference type="Pfam" id="PF00069">
    <property type="entry name" value="Pkinase"/>
    <property type="match status" value="1"/>
</dbReference>
<feature type="domain" description="Protein kinase" evidence="3">
    <location>
        <begin position="1"/>
        <end position="59"/>
    </location>
</feature>
<feature type="non-terminal residue" evidence="4">
    <location>
        <position position="1"/>
    </location>
</feature>
<name>A0A8J2KDS7_9HEXA</name>
<comment type="caution">
    <text evidence="4">The sequence shown here is derived from an EMBL/GenBank/DDBJ whole genome shotgun (WGS) entry which is preliminary data.</text>
</comment>
<dbReference type="PANTHER" id="PTHR24346">
    <property type="entry name" value="MAP/MICROTUBULE AFFINITY-REGULATING KINASE"/>
    <property type="match status" value="1"/>
</dbReference>
<evidence type="ECO:0000313" key="5">
    <source>
        <dbReference type="Proteomes" id="UP000708208"/>
    </source>
</evidence>
<keyword evidence="5" id="KW-1185">Reference proteome</keyword>
<gene>
    <name evidence="4" type="ORF">AFUS01_LOCUS23069</name>
</gene>
<dbReference type="GO" id="GO:0005524">
    <property type="term" value="F:ATP binding"/>
    <property type="evidence" value="ECO:0007669"/>
    <property type="project" value="UniProtKB-KW"/>
</dbReference>
<dbReference type="AlphaFoldDB" id="A0A8J2KDS7"/>
<dbReference type="GO" id="GO:0005737">
    <property type="term" value="C:cytoplasm"/>
    <property type="evidence" value="ECO:0007669"/>
    <property type="project" value="TreeGrafter"/>
</dbReference>
<dbReference type="Proteomes" id="UP000708208">
    <property type="component" value="Unassembled WGS sequence"/>
</dbReference>
<dbReference type="GO" id="GO:0050321">
    <property type="term" value="F:tau-protein kinase activity"/>
    <property type="evidence" value="ECO:0007669"/>
    <property type="project" value="TreeGrafter"/>
</dbReference>